<organism evidence="3 4">
    <name type="scientific">Setomelanomma holmii</name>
    <dbReference type="NCBI Taxonomy" id="210430"/>
    <lineage>
        <taxon>Eukaryota</taxon>
        <taxon>Fungi</taxon>
        <taxon>Dikarya</taxon>
        <taxon>Ascomycota</taxon>
        <taxon>Pezizomycotina</taxon>
        <taxon>Dothideomycetes</taxon>
        <taxon>Pleosporomycetidae</taxon>
        <taxon>Pleosporales</taxon>
        <taxon>Pleosporineae</taxon>
        <taxon>Phaeosphaeriaceae</taxon>
        <taxon>Setomelanomma</taxon>
    </lineage>
</organism>
<dbReference type="EMBL" id="ML978192">
    <property type="protein sequence ID" value="KAF2030199.1"/>
    <property type="molecule type" value="Genomic_DNA"/>
</dbReference>
<reference evidence="3" key="1">
    <citation type="journal article" date="2020" name="Stud. Mycol.">
        <title>101 Dothideomycetes genomes: a test case for predicting lifestyles and emergence of pathogens.</title>
        <authorList>
            <person name="Haridas S."/>
            <person name="Albert R."/>
            <person name="Binder M."/>
            <person name="Bloem J."/>
            <person name="Labutti K."/>
            <person name="Salamov A."/>
            <person name="Andreopoulos B."/>
            <person name="Baker S."/>
            <person name="Barry K."/>
            <person name="Bills G."/>
            <person name="Bluhm B."/>
            <person name="Cannon C."/>
            <person name="Castanera R."/>
            <person name="Culley D."/>
            <person name="Daum C."/>
            <person name="Ezra D."/>
            <person name="Gonzalez J."/>
            <person name="Henrissat B."/>
            <person name="Kuo A."/>
            <person name="Liang C."/>
            <person name="Lipzen A."/>
            <person name="Lutzoni F."/>
            <person name="Magnuson J."/>
            <person name="Mondo S."/>
            <person name="Nolan M."/>
            <person name="Ohm R."/>
            <person name="Pangilinan J."/>
            <person name="Park H.-J."/>
            <person name="Ramirez L."/>
            <person name="Alfaro M."/>
            <person name="Sun H."/>
            <person name="Tritt A."/>
            <person name="Yoshinaga Y."/>
            <person name="Zwiers L.-H."/>
            <person name="Turgeon B."/>
            <person name="Goodwin S."/>
            <person name="Spatafora J."/>
            <person name="Crous P."/>
            <person name="Grigoriev I."/>
        </authorList>
    </citation>
    <scope>NUCLEOTIDE SEQUENCE</scope>
    <source>
        <strain evidence="3">CBS 110217</strain>
    </source>
</reference>
<evidence type="ECO:0000313" key="3">
    <source>
        <dbReference type="EMBL" id="KAF2030199.1"/>
    </source>
</evidence>
<dbReference type="PANTHER" id="PTHR34502">
    <property type="entry name" value="DUF6594 DOMAIN-CONTAINING PROTEIN-RELATED"/>
    <property type="match status" value="1"/>
</dbReference>
<keyword evidence="4" id="KW-1185">Reference proteome</keyword>
<feature type="domain" description="DUF6594" evidence="2">
    <location>
        <begin position="4"/>
        <end position="63"/>
    </location>
</feature>
<sequence length="123" mass="13268">MTLCITSVLASLLPIASILVLVNLELLKATLWTIAVFNVAISACLNIFADAKRAEVFAVTAAHACNACKKVKIVDPNKAEEVAAAYLDAPTGETGWYHDYGTCFKHRNNKTSVDLRISSTLDV</sequence>
<keyword evidence="1" id="KW-0472">Membrane</keyword>
<evidence type="ECO:0000313" key="4">
    <source>
        <dbReference type="Proteomes" id="UP000799777"/>
    </source>
</evidence>
<dbReference type="Pfam" id="PF20237">
    <property type="entry name" value="DUF6594"/>
    <property type="match status" value="1"/>
</dbReference>
<protein>
    <recommendedName>
        <fullName evidence="2">DUF6594 domain-containing protein</fullName>
    </recommendedName>
</protein>
<evidence type="ECO:0000256" key="1">
    <source>
        <dbReference type="SAM" id="Phobius"/>
    </source>
</evidence>
<proteinExistence type="predicted"/>
<dbReference type="Proteomes" id="UP000799777">
    <property type="component" value="Unassembled WGS sequence"/>
</dbReference>
<dbReference type="OrthoDB" id="5342093at2759"/>
<evidence type="ECO:0000259" key="2">
    <source>
        <dbReference type="Pfam" id="PF20237"/>
    </source>
</evidence>
<comment type="caution">
    <text evidence="3">The sequence shown here is derived from an EMBL/GenBank/DDBJ whole genome shotgun (WGS) entry which is preliminary data.</text>
</comment>
<dbReference type="PANTHER" id="PTHR34502:SF5">
    <property type="entry name" value="DUF6594 DOMAIN-CONTAINING PROTEIN"/>
    <property type="match status" value="1"/>
</dbReference>
<accession>A0A9P4H9L2</accession>
<gene>
    <name evidence="3" type="ORF">EK21DRAFT_112119</name>
</gene>
<dbReference type="AlphaFoldDB" id="A0A9P4H9L2"/>
<keyword evidence="1" id="KW-0812">Transmembrane</keyword>
<dbReference type="InterPro" id="IPR046529">
    <property type="entry name" value="DUF6594"/>
</dbReference>
<name>A0A9P4H9L2_9PLEO</name>
<feature type="transmembrane region" description="Helical" evidence="1">
    <location>
        <begin position="31"/>
        <end position="49"/>
    </location>
</feature>
<keyword evidence="1" id="KW-1133">Transmembrane helix</keyword>